<dbReference type="EMBL" id="JANAVB010032018">
    <property type="protein sequence ID" value="KAJ6810993.1"/>
    <property type="molecule type" value="Genomic_DNA"/>
</dbReference>
<gene>
    <name evidence="1" type="ORF">M6B38_156055</name>
</gene>
<sequence length="70" mass="7645">MTRPSGARSSTAATVAVSEFLSPSLHIWRSSTAWEASTHRFSPYQHRLCFPCTVVAPTSRSDYQPSSASV</sequence>
<protein>
    <submittedName>
        <fullName evidence="1">Basic proline-rich protein-like</fullName>
    </submittedName>
</protein>
<name>A0AAX6F469_IRIPA</name>
<dbReference type="AlphaFoldDB" id="A0AAX6F469"/>
<evidence type="ECO:0000313" key="2">
    <source>
        <dbReference type="Proteomes" id="UP001140949"/>
    </source>
</evidence>
<keyword evidence="2" id="KW-1185">Reference proteome</keyword>
<comment type="caution">
    <text evidence="1">The sequence shown here is derived from an EMBL/GenBank/DDBJ whole genome shotgun (WGS) entry which is preliminary data.</text>
</comment>
<accession>A0AAX6F469</accession>
<organism evidence="1 2">
    <name type="scientific">Iris pallida</name>
    <name type="common">Sweet iris</name>
    <dbReference type="NCBI Taxonomy" id="29817"/>
    <lineage>
        <taxon>Eukaryota</taxon>
        <taxon>Viridiplantae</taxon>
        <taxon>Streptophyta</taxon>
        <taxon>Embryophyta</taxon>
        <taxon>Tracheophyta</taxon>
        <taxon>Spermatophyta</taxon>
        <taxon>Magnoliopsida</taxon>
        <taxon>Liliopsida</taxon>
        <taxon>Asparagales</taxon>
        <taxon>Iridaceae</taxon>
        <taxon>Iridoideae</taxon>
        <taxon>Irideae</taxon>
        <taxon>Iris</taxon>
    </lineage>
</organism>
<reference evidence="1" key="1">
    <citation type="journal article" date="2023" name="GigaByte">
        <title>Genome assembly of the bearded iris, Iris pallida Lam.</title>
        <authorList>
            <person name="Bruccoleri R.E."/>
            <person name="Oakeley E.J."/>
            <person name="Faust A.M.E."/>
            <person name="Altorfer M."/>
            <person name="Dessus-Babus S."/>
            <person name="Burckhardt D."/>
            <person name="Oertli M."/>
            <person name="Naumann U."/>
            <person name="Petersen F."/>
            <person name="Wong J."/>
        </authorList>
    </citation>
    <scope>NUCLEOTIDE SEQUENCE</scope>
    <source>
        <strain evidence="1">GSM-AAB239-AS_SAM_17_03QT</strain>
    </source>
</reference>
<proteinExistence type="predicted"/>
<dbReference type="Proteomes" id="UP001140949">
    <property type="component" value="Unassembled WGS sequence"/>
</dbReference>
<evidence type="ECO:0000313" key="1">
    <source>
        <dbReference type="EMBL" id="KAJ6810993.1"/>
    </source>
</evidence>
<reference evidence="1" key="2">
    <citation type="submission" date="2023-04" db="EMBL/GenBank/DDBJ databases">
        <authorList>
            <person name="Bruccoleri R.E."/>
            <person name="Oakeley E.J."/>
            <person name="Faust A.-M."/>
            <person name="Dessus-Babus S."/>
            <person name="Altorfer M."/>
            <person name="Burckhardt D."/>
            <person name="Oertli M."/>
            <person name="Naumann U."/>
            <person name="Petersen F."/>
            <person name="Wong J."/>
        </authorList>
    </citation>
    <scope>NUCLEOTIDE SEQUENCE</scope>
    <source>
        <strain evidence="1">GSM-AAB239-AS_SAM_17_03QT</strain>
        <tissue evidence="1">Leaf</tissue>
    </source>
</reference>